<dbReference type="AlphaFoldDB" id="A0A4U3KRQ1"/>
<protein>
    <submittedName>
        <fullName evidence="1">LmbE family protein</fullName>
    </submittedName>
</protein>
<evidence type="ECO:0000313" key="1">
    <source>
        <dbReference type="EMBL" id="TKK65105.1"/>
    </source>
</evidence>
<keyword evidence="2" id="KW-1185">Reference proteome</keyword>
<gene>
    <name evidence="1" type="ORF">FC093_20780</name>
</gene>
<dbReference type="GO" id="GO:0016811">
    <property type="term" value="F:hydrolase activity, acting on carbon-nitrogen (but not peptide) bonds, in linear amides"/>
    <property type="evidence" value="ECO:0007669"/>
    <property type="project" value="TreeGrafter"/>
</dbReference>
<organism evidence="1 2">
    <name type="scientific">Ilyomonas limi</name>
    <dbReference type="NCBI Taxonomy" id="2575867"/>
    <lineage>
        <taxon>Bacteria</taxon>
        <taxon>Pseudomonadati</taxon>
        <taxon>Bacteroidota</taxon>
        <taxon>Chitinophagia</taxon>
        <taxon>Chitinophagales</taxon>
        <taxon>Chitinophagaceae</taxon>
        <taxon>Ilyomonas</taxon>
    </lineage>
</organism>
<dbReference type="PANTHER" id="PTHR12993:SF30">
    <property type="entry name" value="N-ACETYL-ALPHA-D-GLUCOSAMINYL L-MALATE DEACETYLASE 1"/>
    <property type="match status" value="1"/>
</dbReference>
<accession>A0A4U3KRQ1</accession>
<sequence length="263" mass="29784">MKTAIAIGAHPDDIEFMMAGTLLLLKKQGFEIHYLNLSTGNLGTTEYDAESIKNIRLGEAKSAAAILGAHFHPPFCNDLEIFYDEKTLRRMAAIIREVKPTIVLTHSPVDYMEDHTNTSRLAVTASFARGMPNFHSIPERSADNYNCTVYHALPHGLKDPLRKTVTAGAFVNTTSVHQQKLEALKAHQSQQNWLDVSQKLNSYLQTMEDFSLKTGQMSQKFKYAEGWRRHLHYGFCGQDDDPLKVLGNDYVVSEEYERTLDQF</sequence>
<reference evidence="1 2" key="1">
    <citation type="submission" date="2019-05" db="EMBL/GenBank/DDBJ databases">
        <title>Panacibacter sp. strain 17mud1-8 Genome sequencing and assembly.</title>
        <authorList>
            <person name="Chhetri G."/>
        </authorList>
    </citation>
    <scope>NUCLEOTIDE SEQUENCE [LARGE SCALE GENOMIC DNA]</scope>
    <source>
        <strain evidence="1 2">17mud1-8</strain>
    </source>
</reference>
<dbReference type="Gene3D" id="3.40.50.10320">
    <property type="entry name" value="LmbE-like"/>
    <property type="match status" value="1"/>
</dbReference>
<dbReference type="OrthoDB" id="9790023at2"/>
<dbReference type="Proteomes" id="UP000305848">
    <property type="component" value="Unassembled WGS sequence"/>
</dbReference>
<name>A0A4U3KRQ1_9BACT</name>
<dbReference type="PANTHER" id="PTHR12993">
    <property type="entry name" value="N-ACETYLGLUCOSAMINYL-PHOSPHATIDYLINOSITOL DE-N-ACETYLASE-RELATED"/>
    <property type="match status" value="1"/>
</dbReference>
<proteinExistence type="predicted"/>
<dbReference type="SUPFAM" id="SSF102588">
    <property type="entry name" value="LmbE-like"/>
    <property type="match status" value="1"/>
</dbReference>
<dbReference type="InterPro" id="IPR003737">
    <property type="entry name" value="GlcNAc_PI_deacetylase-related"/>
</dbReference>
<dbReference type="EMBL" id="SZQL01000024">
    <property type="protein sequence ID" value="TKK65105.1"/>
    <property type="molecule type" value="Genomic_DNA"/>
</dbReference>
<dbReference type="RefSeq" id="WP_137263742.1">
    <property type="nucleotide sequence ID" value="NZ_SZQL01000024.1"/>
</dbReference>
<dbReference type="InterPro" id="IPR024078">
    <property type="entry name" value="LmbE-like_dom_sf"/>
</dbReference>
<dbReference type="Pfam" id="PF02585">
    <property type="entry name" value="PIG-L"/>
    <property type="match status" value="1"/>
</dbReference>
<evidence type="ECO:0000313" key="2">
    <source>
        <dbReference type="Proteomes" id="UP000305848"/>
    </source>
</evidence>
<comment type="caution">
    <text evidence="1">The sequence shown here is derived from an EMBL/GenBank/DDBJ whole genome shotgun (WGS) entry which is preliminary data.</text>
</comment>